<keyword evidence="5 7" id="KW-0687">Ribonucleoprotein</keyword>
<keyword evidence="3 7" id="KW-0694">RNA-binding</keyword>
<proteinExistence type="inferred from homology"/>
<evidence type="ECO:0000256" key="4">
    <source>
        <dbReference type="ARBA" id="ARBA00022980"/>
    </source>
</evidence>
<dbReference type="GO" id="GO:0006412">
    <property type="term" value="P:translation"/>
    <property type="evidence" value="ECO:0007669"/>
    <property type="project" value="InterPro"/>
</dbReference>
<dbReference type="Gene3D" id="1.10.1900.20">
    <property type="entry name" value="Ribosomal protein L20"/>
    <property type="match status" value="1"/>
</dbReference>
<dbReference type="InterPro" id="IPR005813">
    <property type="entry name" value="Ribosomal_bL20"/>
</dbReference>
<dbReference type="CDD" id="cd07026">
    <property type="entry name" value="Ribosomal_L20"/>
    <property type="match status" value="1"/>
</dbReference>
<dbReference type="InterPro" id="IPR035566">
    <property type="entry name" value="Ribosomal_protein_bL20_C"/>
</dbReference>
<dbReference type="Proteomes" id="UP000229497">
    <property type="component" value="Unassembled WGS sequence"/>
</dbReference>
<comment type="caution">
    <text evidence="9">The sequence shown here is derived from an EMBL/GenBank/DDBJ whole genome shotgun (WGS) entry which is preliminary data.</text>
</comment>
<gene>
    <name evidence="7" type="primary">rplT</name>
    <name evidence="9" type="ORF">COV87_00060</name>
</gene>
<dbReference type="AlphaFoldDB" id="A0A2H0KLA5"/>
<keyword evidence="2 7" id="KW-0699">rRNA-binding</keyword>
<dbReference type="PANTHER" id="PTHR10986">
    <property type="entry name" value="39S RIBOSOMAL PROTEIN L20"/>
    <property type="match status" value="1"/>
</dbReference>
<comment type="function">
    <text evidence="7 8">Binds directly to 23S ribosomal RNA and is necessary for the in vitro assembly process of the 50S ribosomal subunit. It is not involved in the protein synthesizing functions of that subunit.</text>
</comment>
<evidence type="ECO:0000256" key="6">
    <source>
        <dbReference type="ARBA" id="ARBA00035172"/>
    </source>
</evidence>
<reference evidence="9 10" key="1">
    <citation type="submission" date="2017-09" db="EMBL/GenBank/DDBJ databases">
        <title>Depth-based differentiation of microbial function through sediment-hosted aquifers and enrichment of novel symbionts in the deep terrestrial subsurface.</title>
        <authorList>
            <person name="Probst A.J."/>
            <person name="Ladd B."/>
            <person name="Jarett J.K."/>
            <person name="Geller-Mcgrath D.E."/>
            <person name="Sieber C.M."/>
            <person name="Emerson J.B."/>
            <person name="Anantharaman K."/>
            <person name="Thomas B.C."/>
            <person name="Malmstrom R."/>
            <person name="Stieglmeier M."/>
            <person name="Klingl A."/>
            <person name="Woyke T."/>
            <person name="Ryan C.M."/>
            <person name="Banfield J.F."/>
        </authorList>
    </citation>
    <scope>NUCLEOTIDE SEQUENCE [LARGE SCALE GENOMIC DNA]</scope>
    <source>
        <strain evidence="9">CG11_big_fil_rev_8_21_14_0_20_37_16</strain>
    </source>
</reference>
<accession>A0A2H0KLA5</accession>
<dbReference type="FunFam" id="1.10.1900.20:FF:000001">
    <property type="entry name" value="50S ribosomal protein L20"/>
    <property type="match status" value="1"/>
</dbReference>
<organism evidence="9 10">
    <name type="scientific">Candidatus Roizmanbacteria bacterium CG11_big_fil_rev_8_21_14_0_20_37_16</name>
    <dbReference type="NCBI Taxonomy" id="1974857"/>
    <lineage>
        <taxon>Bacteria</taxon>
        <taxon>Candidatus Roizmaniibacteriota</taxon>
    </lineage>
</organism>
<evidence type="ECO:0000256" key="5">
    <source>
        <dbReference type="ARBA" id="ARBA00023274"/>
    </source>
</evidence>
<sequence>MVRVKGGVHTRRKHKKVLELAKGFWMTRHKQFKKAKEGVLHAGEYAFVGRKLKKRNFKSLWIVRLNAAMHLLGKSYKDLAFALNNKKIGLDRKVLSQIAIDYPKTFEKIVSKISS</sequence>
<dbReference type="NCBIfam" id="TIGR01032">
    <property type="entry name" value="rplT_bact"/>
    <property type="match status" value="1"/>
</dbReference>
<evidence type="ECO:0000256" key="2">
    <source>
        <dbReference type="ARBA" id="ARBA00022730"/>
    </source>
</evidence>
<evidence type="ECO:0000313" key="10">
    <source>
        <dbReference type="Proteomes" id="UP000229497"/>
    </source>
</evidence>
<dbReference type="EMBL" id="PCVK01000002">
    <property type="protein sequence ID" value="PIQ72038.1"/>
    <property type="molecule type" value="Genomic_DNA"/>
</dbReference>
<dbReference type="GO" id="GO:1990904">
    <property type="term" value="C:ribonucleoprotein complex"/>
    <property type="evidence" value="ECO:0007669"/>
    <property type="project" value="UniProtKB-KW"/>
</dbReference>
<comment type="similarity">
    <text evidence="1 7 8">Belongs to the bacterial ribosomal protein bL20 family.</text>
</comment>
<dbReference type="PROSITE" id="PS00937">
    <property type="entry name" value="RIBOSOMAL_L20"/>
    <property type="match status" value="1"/>
</dbReference>
<dbReference type="SUPFAM" id="SSF74731">
    <property type="entry name" value="Ribosomal protein L20"/>
    <property type="match status" value="1"/>
</dbReference>
<dbReference type="HAMAP" id="MF_00382">
    <property type="entry name" value="Ribosomal_bL20"/>
    <property type="match status" value="1"/>
</dbReference>
<dbReference type="Gene3D" id="6.10.160.10">
    <property type="match status" value="1"/>
</dbReference>
<evidence type="ECO:0000313" key="9">
    <source>
        <dbReference type="EMBL" id="PIQ72038.1"/>
    </source>
</evidence>
<evidence type="ECO:0000256" key="1">
    <source>
        <dbReference type="ARBA" id="ARBA00007698"/>
    </source>
</evidence>
<keyword evidence="4 7" id="KW-0689">Ribosomal protein</keyword>
<dbReference type="Pfam" id="PF00453">
    <property type="entry name" value="Ribosomal_L20"/>
    <property type="match status" value="1"/>
</dbReference>
<protein>
    <recommendedName>
        <fullName evidence="6 7">Large ribosomal subunit protein bL20</fullName>
    </recommendedName>
</protein>
<dbReference type="GO" id="GO:0003735">
    <property type="term" value="F:structural constituent of ribosome"/>
    <property type="evidence" value="ECO:0007669"/>
    <property type="project" value="InterPro"/>
</dbReference>
<name>A0A2H0KLA5_9BACT</name>
<dbReference type="InterPro" id="IPR049946">
    <property type="entry name" value="RIBOSOMAL_L20_CS"/>
</dbReference>
<dbReference type="GO" id="GO:0005840">
    <property type="term" value="C:ribosome"/>
    <property type="evidence" value="ECO:0007669"/>
    <property type="project" value="UniProtKB-KW"/>
</dbReference>
<dbReference type="GO" id="GO:0000027">
    <property type="term" value="P:ribosomal large subunit assembly"/>
    <property type="evidence" value="ECO:0007669"/>
    <property type="project" value="UniProtKB-UniRule"/>
</dbReference>
<evidence type="ECO:0000256" key="7">
    <source>
        <dbReference type="HAMAP-Rule" id="MF_00382"/>
    </source>
</evidence>
<evidence type="ECO:0000256" key="3">
    <source>
        <dbReference type="ARBA" id="ARBA00022884"/>
    </source>
</evidence>
<evidence type="ECO:0000256" key="8">
    <source>
        <dbReference type="RuleBase" id="RU000560"/>
    </source>
</evidence>
<dbReference type="PRINTS" id="PR00062">
    <property type="entry name" value="RIBOSOMALL20"/>
</dbReference>
<dbReference type="GO" id="GO:0019843">
    <property type="term" value="F:rRNA binding"/>
    <property type="evidence" value="ECO:0007669"/>
    <property type="project" value="UniProtKB-UniRule"/>
</dbReference>